<protein>
    <submittedName>
        <fullName evidence="5">Response regulator</fullName>
    </submittedName>
</protein>
<sequence>MKHHAAFGLAMEDIDAVVVEDSKPMQTILRSILLSFKVARVRVFDSVDEALEASLAEPPNVILTDWRMAPTSGYQFLRLVRHRHMEPLCYVPILFITAHGTRPLVDKALRAGAHHVLVKPVSPSTLFKRLRWLLNDDRPMILEHSGFYNIYGIQKTMDEQAEKMQSLAGARLHHRIATQKRAEVEDAVEAAFDKKEPEPRNAFASTRKGRAKDEQQDKPRQSAAARHIRNAGFAAVKGIKVH</sequence>
<dbReference type="InterPro" id="IPR050595">
    <property type="entry name" value="Bact_response_regulator"/>
</dbReference>
<feature type="region of interest" description="Disordered" evidence="3">
    <location>
        <begin position="194"/>
        <end position="226"/>
    </location>
</feature>
<dbReference type="Gene3D" id="3.40.50.2300">
    <property type="match status" value="1"/>
</dbReference>
<gene>
    <name evidence="5" type="ORF">M0H32_03325</name>
</gene>
<evidence type="ECO:0000259" key="4">
    <source>
        <dbReference type="PROSITE" id="PS50110"/>
    </source>
</evidence>
<organism evidence="5 6">
    <name type="scientific">Roseibium sediminicola</name>
    <dbReference type="NCBI Taxonomy" id="2933272"/>
    <lineage>
        <taxon>Bacteria</taxon>
        <taxon>Pseudomonadati</taxon>
        <taxon>Pseudomonadota</taxon>
        <taxon>Alphaproteobacteria</taxon>
        <taxon>Hyphomicrobiales</taxon>
        <taxon>Stappiaceae</taxon>
        <taxon>Roseibium</taxon>
    </lineage>
</organism>
<dbReference type="CDD" id="cd00156">
    <property type="entry name" value="REC"/>
    <property type="match status" value="1"/>
</dbReference>
<evidence type="ECO:0000256" key="3">
    <source>
        <dbReference type="SAM" id="MobiDB-lite"/>
    </source>
</evidence>
<dbReference type="Pfam" id="PF00072">
    <property type="entry name" value="Response_reg"/>
    <property type="match status" value="1"/>
</dbReference>
<reference evidence="5" key="1">
    <citation type="submission" date="2022-04" db="EMBL/GenBank/DDBJ databases">
        <title>Roseibium sp. CAU 1639 isolated from mud.</title>
        <authorList>
            <person name="Kim W."/>
        </authorList>
    </citation>
    <scope>NUCLEOTIDE SEQUENCE</scope>
    <source>
        <strain evidence="5">CAU 1639</strain>
    </source>
</reference>
<evidence type="ECO:0000256" key="2">
    <source>
        <dbReference type="PROSITE-ProRule" id="PRU00169"/>
    </source>
</evidence>
<dbReference type="InterPro" id="IPR001789">
    <property type="entry name" value="Sig_transdc_resp-reg_receiver"/>
</dbReference>
<keyword evidence="6" id="KW-1185">Reference proteome</keyword>
<dbReference type="InterPro" id="IPR011006">
    <property type="entry name" value="CheY-like_superfamily"/>
</dbReference>
<feature type="compositionally biased region" description="Basic and acidic residues" evidence="3">
    <location>
        <begin position="211"/>
        <end position="220"/>
    </location>
</feature>
<feature type="modified residue" description="4-aspartylphosphate" evidence="2">
    <location>
        <position position="65"/>
    </location>
</feature>
<proteinExistence type="predicted"/>
<evidence type="ECO:0000313" key="6">
    <source>
        <dbReference type="Proteomes" id="UP001431221"/>
    </source>
</evidence>
<dbReference type="PANTHER" id="PTHR44591:SF25">
    <property type="entry name" value="CHEMOTAXIS TWO-COMPONENT RESPONSE REGULATOR"/>
    <property type="match status" value="1"/>
</dbReference>
<feature type="domain" description="Response regulatory" evidence="4">
    <location>
        <begin position="15"/>
        <end position="134"/>
    </location>
</feature>
<dbReference type="PROSITE" id="PS50110">
    <property type="entry name" value="RESPONSE_REGULATORY"/>
    <property type="match status" value="1"/>
</dbReference>
<dbReference type="RefSeq" id="WP_248150680.1">
    <property type="nucleotide sequence ID" value="NZ_JALNMJ010000002.1"/>
</dbReference>
<evidence type="ECO:0000313" key="5">
    <source>
        <dbReference type="EMBL" id="MCK7611183.1"/>
    </source>
</evidence>
<evidence type="ECO:0000256" key="1">
    <source>
        <dbReference type="ARBA" id="ARBA00022553"/>
    </source>
</evidence>
<keyword evidence="1 2" id="KW-0597">Phosphoprotein</keyword>
<dbReference type="EMBL" id="JALNMJ010000002">
    <property type="protein sequence ID" value="MCK7611183.1"/>
    <property type="molecule type" value="Genomic_DNA"/>
</dbReference>
<dbReference type="PANTHER" id="PTHR44591">
    <property type="entry name" value="STRESS RESPONSE REGULATOR PROTEIN 1"/>
    <property type="match status" value="1"/>
</dbReference>
<dbReference type="Proteomes" id="UP001431221">
    <property type="component" value="Unassembled WGS sequence"/>
</dbReference>
<accession>A0ABT0GP39</accession>
<comment type="caution">
    <text evidence="5">The sequence shown here is derived from an EMBL/GenBank/DDBJ whole genome shotgun (WGS) entry which is preliminary data.</text>
</comment>
<dbReference type="SMART" id="SM00448">
    <property type="entry name" value="REC"/>
    <property type="match status" value="1"/>
</dbReference>
<dbReference type="SUPFAM" id="SSF52172">
    <property type="entry name" value="CheY-like"/>
    <property type="match status" value="1"/>
</dbReference>
<name>A0ABT0GP39_9HYPH</name>